<keyword evidence="2" id="KW-0732">Signal</keyword>
<name>A0A518CZ74_9BACT</name>
<evidence type="ECO:0000259" key="3">
    <source>
        <dbReference type="Pfam" id="PF00884"/>
    </source>
</evidence>
<protein>
    <submittedName>
        <fullName evidence="4">Arylsulfatase</fullName>
        <ecNumber evidence="4">3.1.6.1</ecNumber>
    </submittedName>
</protein>
<dbReference type="InterPro" id="IPR052701">
    <property type="entry name" value="GAG_Ulvan_Degrading_Sulfatases"/>
</dbReference>
<reference evidence="4 5" key="1">
    <citation type="submission" date="2019-02" db="EMBL/GenBank/DDBJ databases">
        <title>Deep-cultivation of Planctomycetes and their phenomic and genomic characterization uncovers novel biology.</title>
        <authorList>
            <person name="Wiegand S."/>
            <person name="Jogler M."/>
            <person name="Boedeker C."/>
            <person name="Pinto D."/>
            <person name="Vollmers J."/>
            <person name="Rivas-Marin E."/>
            <person name="Kohn T."/>
            <person name="Peeters S.H."/>
            <person name="Heuer A."/>
            <person name="Rast P."/>
            <person name="Oberbeckmann S."/>
            <person name="Bunk B."/>
            <person name="Jeske O."/>
            <person name="Meyerdierks A."/>
            <person name="Storesund J.E."/>
            <person name="Kallscheuer N."/>
            <person name="Luecker S."/>
            <person name="Lage O.M."/>
            <person name="Pohl T."/>
            <person name="Merkel B.J."/>
            <person name="Hornburger P."/>
            <person name="Mueller R.-W."/>
            <person name="Bruemmer F."/>
            <person name="Labrenz M."/>
            <person name="Spormann A.M."/>
            <person name="Op den Camp H."/>
            <person name="Overmann J."/>
            <person name="Amann R."/>
            <person name="Jetten M.S.M."/>
            <person name="Mascher T."/>
            <person name="Medema M.H."/>
            <person name="Devos D.P."/>
            <person name="Kaster A.-K."/>
            <person name="Ovreas L."/>
            <person name="Rohde M."/>
            <person name="Galperin M.Y."/>
            <person name="Jogler C."/>
        </authorList>
    </citation>
    <scope>NUCLEOTIDE SEQUENCE [LARGE SCALE GENOMIC DNA]</scope>
    <source>
        <strain evidence="4 5">Pla163</strain>
    </source>
</reference>
<dbReference type="EMBL" id="CP036290">
    <property type="protein sequence ID" value="QDU84517.1"/>
    <property type="molecule type" value="Genomic_DNA"/>
</dbReference>
<dbReference type="GO" id="GO:0004065">
    <property type="term" value="F:arylsulfatase activity"/>
    <property type="evidence" value="ECO:0007669"/>
    <property type="project" value="UniProtKB-EC"/>
</dbReference>
<sequence precursor="true">MRPSSSGRSDRARRTVLALLVAAATFGCADGQGSNSPASAPDDASEPASPSGAKGPAATDSGASAADEFGAVGGRDEASSAERATGVILLVVDTLRADRLSAYGYERPTASIDRLANEGTLYLDNRSQGSWTRPSMQSMLSGLYVGEEFDAPRSTVPLLSEVLSEAGVETAAFVANPVLGRHAGFDRGYDHFELYPLGQARGGVVLRAFASWYEAREDPGRPWFAWLHMMDPHHPYAPLPQDDLYTATGTRLHEPALRQRWSSGWDELKNLDPDHGGAATLAEASAEFIADSNRYDGEVRATDRFVGSLIEQLREYGVLDDTLIVFASDHGEMLWEYRDYPRNVEYTLKKVGGLPNGLSHLFTVGHTGWFYDQVWRTPLIVRGPGFTAGARLEGLSANVDIHPTVLRALDVDPAGPLDGIALQGSRAPTREQVYGYGREITSVVDTRGWHLVEHGVARFGEGRPTRELLRPQPANELPRNLADKYPPQVVRLEELIGTWRGELRFEGTTETSDASREILEALGYAVPGDEDSEDGGSAGGDAPIDAPQEGADTPQDANGSSAGGGR</sequence>
<feature type="region of interest" description="Disordered" evidence="1">
    <location>
        <begin position="28"/>
        <end position="68"/>
    </location>
</feature>
<dbReference type="AlphaFoldDB" id="A0A518CZ74"/>
<dbReference type="RefSeq" id="WP_145186209.1">
    <property type="nucleotide sequence ID" value="NZ_CP036290.1"/>
</dbReference>
<dbReference type="InterPro" id="IPR000917">
    <property type="entry name" value="Sulfatase_N"/>
</dbReference>
<evidence type="ECO:0000313" key="4">
    <source>
        <dbReference type="EMBL" id="QDU84517.1"/>
    </source>
</evidence>
<dbReference type="CDD" id="cd16148">
    <property type="entry name" value="sulfatase_like"/>
    <property type="match status" value="1"/>
</dbReference>
<evidence type="ECO:0000256" key="1">
    <source>
        <dbReference type="SAM" id="MobiDB-lite"/>
    </source>
</evidence>
<gene>
    <name evidence="4" type="ORF">Pla163_16280</name>
</gene>
<accession>A0A518CZ74</accession>
<keyword evidence="5" id="KW-1185">Reference proteome</keyword>
<dbReference type="PANTHER" id="PTHR43751">
    <property type="entry name" value="SULFATASE"/>
    <property type="match status" value="1"/>
</dbReference>
<feature type="chain" id="PRO_5021852915" evidence="2">
    <location>
        <begin position="30"/>
        <end position="566"/>
    </location>
</feature>
<organism evidence="4 5">
    <name type="scientific">Rohdeia mirabilis</name>
    <dbReference type="NCBI Taxonomy" id="2528008"/>
    <lineage>
        <taxon>Bacteria</taxon>
        <taxon>Pseudomonadati</taxon>
        <taxon>Planctomycetota</taxon>
        <taxon>Planctomycetia</taxon>
        <taxon>Planctomycetia incertae sedis</taxon>
        <taxon>Rohdeia</taxon>
    </lineage>
</organism>
<evidence type="ECO:0000256" key="2">
    <source>
        <dbReference type="SAM" id="SignalP"/>
    </source>
</evidence>
<evidence type="ECO:0000313" key="5">
    <source>
        <dbReference type="Proteomes" id="UP000319342"/>
    </source>
</evidence>
<feature type="signal peptide" evidence="2">
    <location>
        <begin position="1"/>
        <end position="29"/>
    </location>
</feature>
<dbReference type="PROSITE" id="PS51257">
    <property type="entry name" value="PROKAR_LIPOPROTEIN"/>
    <property type="match status" value="1"/>
</dbReference>
<dbReference type="Proteomes" id="UP000319342">
    <property type="component" value="Chromosome"/>
</dbReference>
<dbReference type="Gene3D" id="3.40.720.10">
    <property type="entry name" value="Alkaline Phosphatase, subunit A"/>
    <property type="match status" value="1"/>
</dbReference>
<dbReference type="OrthoDB" id="265007at2"/>
<dbReference type="InterPro" id="IPR017850">
    <property type="entry name" value="Alkaline_phosphatase_core_sf"/>
</dbReference>
<proteinExistence type="predicted"/>
<feature type="compositionally biased region" description="Low complexity" evidence="1">
    <location>
        <begin position="34"/>
        <end position="58"/>
    </location>
</feature>
<feature type="domain" description="Sulfatase N-terminal" evidence="3">
    <location>
        <begin position="87"/>
        <end position="411"/>
    </location>
</feature>
<keyword evidence="4" id="KW-0378">Hydrolase</keyword>
<dbReference type="PANTHER" id="PTHR43751:SF3">
    <property type="entry name" value="SULFATASE N-TERMINAL DOMAIN-CONTAINING PROTEIN"/>
    <property type="match status" value="1"/>
</dbReference>
<dbReference type="SUPFAM" id="SSF53649">
    <property type="entry name" value="Alkaline phosphatase-like"/>
    <property type="match status" value="1"/>
</dbReference>
<dbReference type="EC" id="3.1.6.1" evidence="4"/>
<dbReference type="Pfam" id="PF00884">
    <property type="entry name" value="Sulfatase"/>
    <property type="match status" value="1"/>
</dbReference>
<feature type="region of interest" description="Disordered" evidence="1">
    <location>
        <begin position="522"/>
        <end position="566"/>
    </location>
</feature>